<comment type="caution">
    <text evidence="7">The sequence shown here is derived from an EMBL/GenBank/DDBJ whole genome shotgun (WGS) entry which is preliminary data.</text>
</comment>
<keyword evidence="5 6" id="KW-0732">Signal</keyword>
<keyword evidence="8" id="KW-1185">Reference proteome</keyword>
<dbReference type="PROSITE" id="PS51257">
    <property type="entry name" value="PROKAR_LIPOPROTEIN"/>
    <property type="match status" value="1"/>
</dbReference>
<dbReference type="OrthoDB" id="876876at2759"/>
<reference evidence="8" key="1">
    <citation type="journal article" date="2018" name="Gigascience">
        <title>Genome assembly of the Pink Ipe (Handroanthus impetiginosus, Bignoniaceae), a highly valued, ecologically keystone Neotropical timber forest tree.</title>
        <authorList>
            <person name="Silva-Junior O.B."/>
            <person name="Grattapaglia D."/>
            <person name="Novaes E."/>
            <person name="Collevatti R.G."/>
        </authorList>
    </citation>
    <scope>NUCLEOTIDE SEQUENCE [LARGE SCALE GENOMIC DNA]</scope>
    <source>
        <strain evidence="8">cv. UFG-1</strain>
    </source>
</reference>
<evidence type="ECO:0000313" key="7">
    <source>
        <dbReference type="EMBL" id="PIN24466.1"/>
    </source>
</evidence>
<sequence length="137" mass="16299">MMKLLLLFLGINILQSFVSGCSVLTYKHEVHIIRDLPPDASPLKLHCASKTNDLGYHILSTNQDFHWNFCENIVPNTLFFCHFWWESKEIAFDVFNAKWTGQTKSKYYWVIKSDGIYYYDDFAQKSEIKRYDWKNVK</sequence>
<dbReference type="PANTHER" id="PTHR31232:SF155">
    <property type="entry name" value="PLANT SELF-INCOMPATIBILITY PROTEIN S1 FAMILY"/>
    <property type="match status" value="1"/>
</dbReference>
<dbReference type="EMBL" id="NKXS01000415">
    <property type="protein sequence ID" value="PIN24466.1"/>
    <property type="molecule type" value="Genomic_DNA"/>
</dbReference>
<evidence type="ECO:0000256" key="5">
    <source>
        <dbReference type="ARBA" id="ARBA00022729"/>
    </source>
</evidence>
<evidence type="ECO:0000256" key="3">
    <source>
        <dbReference type="ARBA" id="ARBA00022471"/>
    </source>
</evidence>
<feature type="chain" id="PRO_5025092697" description="S-protein homolog" evidence="6">
    <location>
        <begin position="21"/>
        <end position="137"/>
    </location>
</feature>
<feature type="signal peptide" evidence="6">
    <location>
        <begin position="1"/>
        <end position="20"/>
    </location>
</feature>
<evidence type="ECO:0000256" key="2">
    <source>
        <dbReference type="ARBA" id="ARBA00005581"/>
    </source>
</evidence>
<protein>
    <recommendedName>
        <fullName evidence="6">S-protein homolog</fullName>
    </recommendedName>
</protein>
<accession>A0A2G9I3X8</accession>
<dbReference type="Proteomes" id="UP000231279">
    <property type="component" value="Unassembled WGS sequence"/>
</dbReference>
<name>A0A2G9I3X8_9LAMI</name>
<keyword evidence="3 6" id="KW-0713">Self-incompatibility</keyword>
<organism evidence="7 8">
    <name type="scientific">Handroanthus impetiginosus</name>
    <dbReference type="NCBI Taxonomy" id="429701"/>
    <lineage>
        <taxon>Eukaryota</taxon>
        <taxon>Viridiplantae</taxon>
        <taxon>Streptophyta</taxon>
        <taxon>Embryophyta</taxon>
        <taxon>Tracheophyta</taxon>
        <taxon>Spermatophyta</taxon>
        <taxon>Magnoliopsida</taxon>
        <taxon>eudicotyledons</taxon>
        <taxon>Gunneridae</taxon>
        <taxon>Pentapetalae</taxon>
        <taxon>asterids</taxon>
        <taxon>lamiids</taxon>
        <taxon>Lamiales</taxon>
        <taxon>Bignoniaceae</taxon>
        <taxon>Crescentiina</taxon>
        <taxon>Tabebuia alliance</taxon>
        <taxon>Handroanthus</taxon>
    </lineage>
</organism>
<gene>
    <name evidence="7" type="ORF">CDL12_02817</name>
</gene>
<comment type="subcellular location">
    <subcellularLocation>
        <location evidence="1 6">Secreted</location>
    </subcellularLocation>
</comment>
<keyword evidence="4 6" id="KW-0964">Secreted</keyword>
<dbReference type="GO" id="GO:0005576">
    <property type="term" value="C:extracellular region"/>
    <property type="evidence" value="ECO:0007669"/>
    <property type="project" value="UniProtKB-SubCell"/>
</dbReference>
<dbReference type="STRING" id="429701.A0A2G9I3X8"/>
<evidence type="ECO:0000256" key="4">
    <source>
        <dbReference type="ARBA" id="ARBA00022525"/>
    </source>
</evidence>
<evidence type="ECO:0000256" key="1">
    <source>
        <dbReference type="ARBA" id="ARBA00004613"/>
    </source>
</evidence>
<dbReference type="PANTHER" id="PTHR31232">
    <property type="match status" value="1"/>
</dbReference>
<proteinExistence type="inferred from homology"/>
<evidence type="ECO:0000256" key="6">
    <source>
        <dbReference type="RuleBase" id="RU367044"/>
    </source>
</evidence>
<comment type="similarity">
    <text evidence="2 6">Belongs to the plant self-incompatibility (S1) protein family.</text>
</comment>
<dbReference type="AlphaFoldDB" id="A0A2G9I3X8"/>
<evidence type="ECO:0000313" key="8">
    <source>
        <dbReference type="Proteomes" id="UP000231279"/>
    </source>
</evidence>
<dbReference type="GO" id="GO:0060320">
    <property type="term" value="P:rejection of self pollen"/>
    <property type="evidence" value="ECO:0007669"/>
    <property type="project" value="UniProtKB-KW"/>
</dbReference>
<dbReference type="Pfam" id="PF05938">
    <property type="entry name" value="Self-incomp_S1"/>
    <property type="match status" value="1"/>
</dbReference>
<dbReference type="InterPro" id="IPR010264">
    <property type="entry name" value="Self-incomp_S1"/>
</dbReference>